<evidence type="ECO:0000313" key="2">
    <source>
        <dbReference type="EMBL" id="SFE10656.1"/>
    </source>
</evidence>
<proteinExistence type="predicted"/>
<feature type="signal peptide" evidence="1">
    <location>
        <begin position="1"/>
        <end position="20"/>
    </location>
</feature>
<keyword evidence="3" id="KW-1185">Reference proteome</keyword>
<dbReference type="Proteomes" id="UP000199477">
    <property type="component" value="Unassembled WGS sequence"/>
</dbReference>
<gene>
    <name evidence="2" type="ORF">SAMN02799615_00375</name>
</gene>
<organism evidence="2 3">
    <name type="scientific">Dyella marensis</name>
    <dbReference type="NCBI Taxonomy" id="500610"/>
    <lineage>
        <taxon>Bacteria</taxon>
        <taxon>Pseudomonadati</taxon>
        <taxon>Pseudomonadota</taxon>
        <taxon>Gammaproteobacteria</taxon>
        <taxon>Lysobacterales</taxon>
        <taxon>Rhodanobacteraceae</taxon>
        <taxon>Dyella</taxon>
    </lineage>
</organism>
<dbReference type="STRING" id="500610.SAMN02799615_00375"/>
<reference evidence="3" key="1">
    <citation type="submission" date="2016-10" db="EMBL/GenBank/DDBJ databases">
        <authorList>
            <person name="Varghese N."/>
            <person name="Submissions S."/>
        </authorList>
    </citation>
    <scope>NUCLEOTIDE SEQUENCE [LARGE SCALE GENOMIC DNA]</scope>
    <source>
        <strain evidence="3">UNC178MFTsu3.1</strain>
    </source>
</reference>
<evidence type="ECO:0000313" key="3">
    <source>
        <dbReference type="Proteomes" id="UP000199477"/>
    </source>
</evidence>
<name>A0A1I1XTL4_9GAMM</name>
<dbReference type="EMBL" id="FONH01000001">
    <property type="protein sequence ID" value="SFE10656.1"/>
    <property type="molecule type" value="Genomic_DNA"/>
</dbReference>
<dbReference type="AlphaFoldDB" id="A0A1I1XTL4"/>
<evidence type="ECO:0008006" key="4">
    <source>
        <dbReference type="Google" id="ProtNLM"/>
    </source>
</evidence>
<dbReference type="PROSITE" id="PS51257">
    <property type="entry name" value="PROKAR_LIPOPROTEIN"/>
    <property type="match status" value="1"/>
</dbReference>
<sequence>MKYRSIASALFATTLSLSLAACGGPEHADAGADTGATKGAADAMKEVDQQTSPSFIAAQVQKGIDQAKRELATKDISVSSVHIGSGHHEDTSGLPKAVITPQGELMIAGKTVTATPEQHTLLTDYRQHIIGIAEAGMDIGASGASLGTTAAKEAIWGALSGKSDKDIENRIKPQTEQIKAAAIKLCGRMPDLLSSQQKLAAAMPEFRPYATMTQKDVEDCGKDTDKD</sequence>
<dbReference type="RefSeq" id="WP_026634389.1">
    <property type="nucleotide sequence ID" value="NZ_FONH01000001.1"/>
</dbReference>
<evidence type="ECO:0000256" key="1">
    <source>
        <dbReference type="SAM" id="SignalP"/>
    </source>
</evidence>
<protein>
    <recommendedName>
        <fullName evidence="4">DUF2884 family protein</fullName>
    </recommendedName>
</protein>
<keyword evidence="1" id="KW-0732">Signal</keyword>
<feature type="chain" id="PRO_5011435448" description="DUF2884 family protein" evidence="1">
    <location>
        <begin position="21"/>
        <end position="227"/>
    </location>
</feature>
<accession>A0A1I1XTL4</accession>